<gene>
    <name evidence="1" type="ORF">QE383_002918</name>
</gene>
<accession>A0AAW8GDS6</accession>
<name>A0AAW8GDS6_9GAMM</name>
<evidence type="ECO:0000313" key="2">
    <source>
        <dbReference type="Proteomes" id="UP001234354"/>
    </source>
</evidence>
<evidence type="ECO:0000313" key="1">
    <source>
        <dbReference type="EMBL" id="MDQ1120610.1"/>
    </source>
</evidence>
<dbReference type="EMBL" id="JAUTBB010000001">
    <property type="protein sequence ID" value="MDQ1120610.1"/>
    <property type="molecule type" value="Genomic_DNA"/>
</dbReference>
<comment type="caution">
    <text evidence="1">The sequence shown here is derived from an EMBL/GenBank/DDBJ whole genome shotgun (WGS) entry which is preliminary data.</text>
</comment>
<protein>
    <submittedName>
        <fullName evidence="1">Uncharacterized protein</fullName>
    </submittedName>
</protein>
<proteinExistence type="predicted"/>
<reference evidence="1" key="1">
    <citation type="submission" date="2023-07" db="EMBL/GenBank/DDBJ databases">
        <title>Functional and genomic diversity of the sorghum phyllosphere microbiome.</title>
        <authorList>
            <person name="Shade A."/>
        </authorList>
    </citation>
    <scope>NUCLEOTIDE SEQUENCE</scope>
    <source>
        <strain evidence="1">SORGH_AS_0908</strain>
    </source>
</reference>
<dbReference type="AlphaFoldDB" id="A0AAW8GDS6"/>
<organism evidence="1 2">
    <name type="scientific">Pseudoxanthomonas winnipegensis</name>
    <dbReference type="NCBI Taxonomy" id="2480810"/>
    <lineage>
        <taxon>Bacteria</taxon>
        <taxon>Pseudomonadati</taxon>
        <taxon>Pseudomonadota</taxon>
        <taxon>Gammaproteobacteria</taxon>
        <taxon>Lysobacterales</taxon>
        <taxon>Lysobacteraceae</taxon>
        <taxon>Pseudoxanthomonas</taxon>
    </lineage>
</organism>
<dbReference type="Proteomes" id="UP001234354">
    <property type="component" value="Unassembled WGS sequence"/>
</dbReference>
<sequence length="71" mass="7450">MAAMGLYLEWDQWESLIAAMAAPTTSGRFREHEGAAIEPFGSDGSGVMEGHALCPLPLAAGQGRSKSRASD</sequence>